<dbReference type="PROSITE" id="PS52039">
    <property type="entry name" value="TOPO_IA_2"/>
    <property type="match status" value="1"/>
</dbReference>
<evidence type="ECO:0000256" key="3">
    <source>
        <dbReference type="ARBA" id="ARBA00022723"/>
    </source>
</evidence>
<feature type="domain" description="Topo IA-type catalytic" evidence="12">
    <location>
        <begin position="129"/>
        <end position="568"/>
    </location>
</feature>
<dbReference type="SUPFAM" id="SSF57783">
    <property type="entry name" value="Zinc beta-ribbon"/>
    <property type="match status" value="2"/>
</dbReference>
<dbReference type="Gene3D" id="1.10.290.10">
    <property type="entry name" value="Topoisomerase I, domain 4"/>
    <property type="match status" value="1"/>
</dbReference>
<dbReference type="Gene3D" id="2.70.20.10">
    <property type="entry name" value="Topoisomerase I, domain 3"/>
    <property type="match status" value="1"/>
</dbReference>
<dbReference type="PROSITE" id="PS00396">
    <property type="entry name" value="TOPO_IA_1"/>
    <property type="match status" value="1"/>
</dbReference>
<comment type="function">
    <text evidence="10">Releases the supercoiling and torsional tension of DNA, which is introduced during the DNA replication and transcription, by transiently cleaving and rejoining one strand of the DNA duplex. Introduces a single-strand break via transesterification at a target site in duplex DNA. The scissile phosphodiester is attacked by the catalytic tyrosine of the enzyme, resulting in the formation of a DNA-(5'-phosphotyrosyl)-enzyme intermediate and the expulsion of a 3'-OH DNA strand. The free DNA strand then undergoes passage around the unbroken strand, thus removing DNA supercoils. Finally, in the religation step, the DNA 3'-OH attacks the covalent intermediate to expel the active-site tyrosine and restore the DNA phosphodiester backbone.</text>
</comment>
<dbReference type="InterPro" id="IPR013497">
    <property type="entry name" value="Topo_IA_cen"/>
</dbReference>
<evidence type="ECO:0000259" key="12">
    <source>
        <dbReference type="PROSITE" id="PS52039"/>
    </source>
</evidence>
<dbReference type="Proteomes" id="UP000663929">
    <property type="component" value="Chromosome"/>
</dbReference>
<dbReference type="NCBIfam" id="TIGR01051">
    <property type="entry name" value="topA_bact"/>
    <property type="match status" value="1"/>
</dbReference>
<evidence type="ECO:0000256" key="5">
    <source>
        <dbReference type="ARBA" id="ARBA00022833"/>
    </source>
</evidence>
<evidence type="ECO:0000313" key="14">
    <source>
        <dbReference type="Proteomes" id="UP000663929"/>
    </source>
</evidence>
<accession>A0A8A4TUR5</accession>
<dbReference type="GO" id="GO:0003677">
    <property type="term" value="F:DNA binding"/>
    <property type="evidence" value="ECO:0007669"/>
    <property type="project" value="UniProtKB-KW"/>
</dbReference>
<evidence type="ECO:0000256" key="1">
    <source>
        <dbReference type="ARBA" id="ARBA00000213"/>
    </source>
</evidence>
<dbReference type="InterPro" id="IPR023405">
    <property type="entry name" value="Topo_IA_core_domain"/>
</dbReference>
<feature type="site" description="Interaction with DNA" evidence="10">
    <location>
        <position position="140"/>
    </location>
</feature>
<dbReference type="CDD" id="cd03363">
    <property type="entry name" value="TOPRIM_TopoIA_TopoI"/>
    <property type="match status" value="1"/>
</dbReference>
<feature type="active site" description="O-(5'-phospho-DNA)-tyrosine intermediate" evidence="10">
    <location>
        <position position="307"/>
    </location>
</feature>
<keyword evidence="3" id="KW-0479">Metal-binding</keyword>
<dbReference type="HAMAP" id="MF_00952">
    <property type="entry name" value="Topoisom_1_prok"/>
    <property type="match status" value="1"/>
</dbReference>
<keyword evidence="5" id="KW-0862">Zinc</keyword>
<name>A0A8A4TUR5_SULCO</name>
<dbReference type="RefSeq" id="WP_237382972.1">
    <property type="nucleotide sequence ID" value="NZ_CP071793.1"/>
</dbReference>
<keyword evidence="7 10" id="KW-0799">Topoisomerase</keyword>
<dbReference type="Gene3D" id="1.10.460.10">
    <property type="entry name" value="Topoisomerase I, domain 2"/>
    <property type="match status" value="1"/>
</dbReference>
<evidence type="ECO:0000256" key="4">
    <source>
        <dbReference type="ARBA" id="ARBA00022771"/>
    </source>
</evidence>
<dbReference type="InterPro" id="IPR034149">
    <property type="entry name" value="TOPRIM_TopoI"/>
</dbReference>
<evidence type="ECO:0000256" key="9">
    <source>
        <dbReference type="ARBA" id="ARBA00023235"/>
    </source>
</evidence>
<feature type="site" description="Interaction with DNA" evidence="10">
    <location>
        <position position="155"/>
    </location>
</feature>
<feature type="site" description="Interaction with DNA" evidence="10">
    <location>
        <position position="139"/>
    </location>
</feature>
<feature type="region of interest" description="Interaction with DNA" evidence="10">
    <location>
        <begin position="163"/>
        <end position="168"/>
    </location>
</feature>
<gene>
    <name evidence="10 13" type="primary">topA</name>
    <name evidence="13" type="ORF">J3U87_10385</name>
</gene>
<dbReference type="Pfam" id="PF01131">
    <property type="entry name" value="Topoisom_bac"/>
    <property type="match status" value="1"/>
</dbReference>
<feature type="site" description="Interaction with DNA" evidence="10">
    <location>
        <position position="148"/>
    </location>
</feature>
<dbReference type="GO" id="GO:0008270">
    <property type="term" value="F:zinc ion binding"/>
    <property type="evidence" value="ECO:0007669"/>
    <property type="project" value="UniProtKB-KW"/>
</dbReference>
<feature type="site" description="Interaction with DNA" evidence="10">
    <location>
        <position position="33"/>
    </location>
</feature>
<dbReference type="GO" id="GO:0003917">
    <property type="term" value="F:DNA topoisomerase type I (single strand cut, ATP-independent) activity"/>
    <property type="evidence" value="ECO:0007669"/>
    <property type="project" value="UniProtKB-UniRule"/>
</dbReference>
<dbReference type="CDD" id="cd00186">
    <property type="entry name" value="TOP1Ac"/>
    <property type="match status" value="1"/>
</dbReference>
<dbReference type="AlphaFoldDB" id="A0A8A4TUR5"/>
<dbReference type="PANTHER" id="PTHR42785">
    <property type="entry name" value="DNA TOPOISOMERASE, TYPE IA, CORE"/>
    <property type="match status" value="1"/>
</dbReference>
<dbReference type="InterPro" id="IPR013825">
    <property type="entry name" value="Topo_IA_cen_sub2"/>
</dbReference>
<keyword evidence="8 10" id="KW-0238">DNA-binding</keyword>
<keyword evidence="4" id="KW-0863">Zinc-finger</keyword>
<dbReference type="PANTHER" id="PTHR42785:SF1">
    <property type="entry name" value="DNA TOPOISOMERASE"/>
    <property type="match status" value="1"/>
</dbReference>
<dbReference type="InterPro" id="IPR000380">
    <property type="entry name" value="Topo_IA"/>
</dbReference>
<dbReference type="SMART" id="SM00437">
    <property type="entry name" value="TOP1Ac"/>
    <property type="match status" value="1"/>
</dbReference>
<proteinExistence type="inferred from homology"/>
<evidence type="ECO:0000256" key="8">
    <source>
        <dbReference type="ARBA" id="ARBA00023125"/>
    </source>
</evidence>
<evidence type="ECO:0000259" key="11">
    <source>
        <dbReference type="PROSITE" id="PS50880"/>
    </source>
</evidence>
<dbReference type="PRINTS" id="PR00417">
    <property type="entry name" value="PRTPISMRASEI"/>
</dbReference>
<dbReference type="InterPro" id="IPR013498">
    <property type="entry name" value="Topo_IA_Znf"/>
</dbReference>
<organism evidence="13 14">
    <name type="scientific">Sulfidibacter corallicola</name>
    <dbReference type="NCBI Taxonomy" id="2818388"/>
    <lineage>
        <taxon>Bacteria</taxon>
        <taxon>Pseudomonadati</taxon>
        <taxon>Acidobacteriota</taxon>
        <taxon>Holophagae</taxon>
        <taxon>Acanthopleuribacterales</taxon>
        <taxon>Acanthopleuribacteraceae</taxon>
        <taxon>Sulfidibacter</taxon>
    </lineage>
</organism>
<evidence type="ECO:0000256" key="6">
    <source>
        <dbReference type="ARBA" id="ARBA00022842"/>
    </source>
</evidence>
<dbReference type="EMBL" id="CP071793">
    <property type="protein sequence ID" value="QTD52874.1"/>
    <property type="molecule type" value="Genomic_DNA"/>
</dbReference>
<dbReference type="InterPro" id="IPR005733">
    <property type="entry name" value="TopoI_bac-type"/>
</dbReference>
<dbReference type="InterPro" id="IPR006171">
    <property type="entry name" value="TOPRIM_dom"/>
</dbReference>
<feature type="site" description="Interaction with DNA" evidence="10">
    <location>
        <position position="500"/>
    </location>
</feature>
<evidence type="ECO:0000256" key="10">
    <source>
        <dbReference type="HAMAP-Rule" id="MF_00952"/>
    </source>
</evidence>
<evidence type="ECO:0000256" key="7">
    <source>
        <dbReference type="ARBA" id="ARBA00023029"/>
    </source>
</evidence>
<dbReference type="EC" id="5.6.2.1" evidence="10"/>
<comment type="subunit">
    <text evidence="10">Monomer.</text>
</comment>
<dbReference type="Pfam" id="PF01751">
    <property type="entry name" value="Toprim"/>
    <property type="match status" value="1"/>
</dbReference>
<evidence type="ECO:0000313" key="13">
    <source>
        <dbReference type="EMBL" id="QTD52874.1"/>
    </source>
</evidence>
<comment type="catalytic activity">
    <reaction evidence="1 10">
        <text>ATP-independent breakage of single-stranded DNA, followed by passage and rejoining.</text>
        <dbReference type="EC" id="5.6.2.1"/>
    </reaction>
</comment>
<dbReference type="Gene3D" id="3.30.65.10">
    <property type="entry name" value="Bacterial Topoisomerase I, domain 1"/>
    <property type="match status" value="3"/>
</dbReference>
<dbReference type="Gene3D" id="3.40.50.140">
    <property type="match status" value="1"/>
</dbReference>
<dbReference type="SMART" id="SM00436">
    <property type="entry name" value="TOP1Bc"/>
    <property type="match status" value="1"/>
</dbReference>
<dbReference type="InterPro" id="IPR013824">
    <property type="entry name" value="Topo_IA_cen_sub1"/>
</dbReference>
<evidence type="ECO:0000256" key="2">
    <source>
        <dbReference type="ARBA" id="ARBA00009446"/>
    </source>
</evidence>
<dbReference type="InterPro" id="IPR003602">
    <property type="entry name" value="Topo_IA_DNA-bd_dom"/>
</dbReference>
<reference evidence="13" key="1">
    <citation type="submission" date="2021-03" db="EMBL/GenBank/DDBJ databases">
        <title>Acanthopleuribacteraceae sp. M133.</title>
        <authorList>
            <person name="Wang G."/>
        </authorList>
    </citation>
    <scope>NUCLEOTIDE SEQUENCE</scope>
    <source>
        <strain evidence="13">M133</strain>
    </source>
</reference>
<dbReference type="InterPro" id="IPR013826">
    <property type="entry name" value="Topo_IA_cen_sub3"/>
</dbReference>
<comment type="similarity">
    <text evidence="2 10">Belongs to the type IA topoisomerase family.</text>
</comment>
<feature type="site" description="Interaction with DNA" evidence="10">
    <location>
        <position position="309"/>
    </location>
</feature>
<dbReference type="KEGG" id="scor:J3U87_10385"/>
<dbReference type="InterPro" id="IPR023406">
    <property type="entry name" value="Topo_IA_AS"/>
</dbReference>
<keyword evidence="6" id="KW-0460">Magnesium</keyword>
<dbReference type="GO" id="GO:0006265">
    <property type="term" value="P:DNA topological change"/>
    <property type="evidence" value="ECO:0007669"/>
    <property type="project" value="UniProtKB-UniRule"/>
</dbReference>
<dbReference type="SMART" id="SM00493">
    <property type="entry name" value="TOPRIM"/>
    <property type="match status" value="1"/>
</dbReference>
<dbReference type="InterPro" id="IPR028612">
    <property type="entry name" value="Topoisom_1_IA"/>
</dbReference>
<dbReference type="GO" id="GO:0005694">
    <property type="term" value="C:chromosome"/>
    <property type="evidence" value="ECO:0007669"/>
    <property type="project" value="InterPro"/>
</dbReference>
<dbReference type="InterPro" id="IPR003601">
    <property type="entry name" value="Topo_IA_2"/>
</dbReference>
<keyword evidence="14" id="KW-1185">Reference proteome</keyword>
<keyword evidence="9 10" id="KW-0413">Isomerase</keyword>
<dbReference type="Pfam" id="PF01396">
    <property type="entry name" value="Zn_ribbon_Top1"/>
    <property type="match status" value="4"/>
</dbReference>
<dbReference type="PROSITE" id="PS50880">
    <property type="entry name" value="TOPRIM"/>
    <property type="match status" value="1"/>
</dbReference>
<feature type="domain" description="Toprim" evidence="11">
    <location>
        <begin position="3"/>
        <end position="114"/>
    </location>
</feature>
<dbReference type="SUPFAM" id="SSF56712">
    <property type="entry name" value="Prokaryotic type I DNA topoisomerase"/>
    <property type="match status" value="1"/>
</dbReference>
<sequence length="775" mass="87587">MGKSLVIVESPAKAKTINKYLGKDFKVLASMGHIRDLPTNKLGVDIEAEFEPDYAAMPSKRKVISELKSEAKKADSVFLAPDPDREGEAICWHLQHEVIPKDKPVFRVMFNEITKKAVQAAIESPGIVNQNLVDAQQARRILDRLVGYMISPVLWKKVKRGISAGRVQSVALRMIVDREYEILAFVPIEYWTFATQLEGSEKPNFKAKLIKWDGETLRQGNKEAKRTIENAEQAAEIEGILRQSEFKVVAIKRKAKKQNPPPPFTTSKLQQEASRALSFTVKKTMMLAQKLYEGIEIDGEPIGLITYMRTDSMRVSEEAINQVRDFITQEYEDRYLPNQPRRVPQKKNIQDGHEAIRPTHVEFTPQYLSKYLDKDELRLYILIWKRFVASQMAAKEMDETVIEIEAGPGSFEVKGLVTTFPGFTTLYIESGSEKSGEGTGSDLPNLQEGEILKVLELEKNQNHTKPPSRYTEASLVKALEENGIGRPSTYAAIIATIQNRDYVEKRESRFLPTDLGMVVTSLLKDSFPDLMDTKYTARMENRLDDVEAGAVTWKGLLGDFYQGFETNLKDAESNMPNIKRDGLETDIKCESCGSKVVIKTGRYGQFLSCSNYPECTFAKRIKDVDPTTTEMPMLKGMIGKVNEAPEALNKPCPECGHDLVRRHGRYGEFIACSNYPECKYIHKELVGVKCPKDNCEGDIQVRKSRRGKVFYGCTQYPKCDFVSWDKPTGEACPNCAAPTLYEKVRKKETVHYCTNQECKFSRNVEATDSVETAAV</sequence>
<feature type="site" description="Interaction with DNA" evidence="10">
    <location>
        <position position="143"/>
    </location>
</feature>
<protein>
    <recommendedName>
        <fullName evidence="10">DNA topoisomerase 1</fullName>
        <ecNumber evidence="10">5.6.2.1</ecNumber>
    </recommendedName>
    <alternativeName>
        <fullName evidence="10">DNA topoisomerase I</fullName>
    </alternativeName>
</protein>